<evidence type="ECO:0000256" key="1">
    <source>
        <dbReference type="SAM" id="MobiDB-lite"/>
    </source>
</evidence>
<dbReference type="AlphaFoldDB" id="A0A9N9ERH0"/>
<dbReference type="PANTHER" id="PTHR21344:SF1">
    <property type="entry name" value="RAL GTPASE-ACTIVATING PROTEIN SUBUNIT BETA"/>
    <property type="match status" value="1"/>
</dbReference>
<feature type="region of interest" description="Disordered" evidence="1">
    <location>
        <begin position="64"/>
        <end position="118"/>
    </location>
</feature>
<organism evidence="2 3">
    <name type="scientific">Ambispora leptoticha</name>
    <dbReference type="NCBI Taxonomy" id="144679"/>
    <lineage>
        <taxon>Eukaryota</taxon>
        <taxon>Fungi</taxon>
        <taxon>Fungi incertae sedis</taxon>
        <taxon>Mucoromycota</taxon>
        <taxon>Glomeromycotina</taxon>
        <taxon>Glomeromycetes</taxon>
        <taxon>Archaeosporales</taxon>
        <taxon>Ambisporaceae</taxon>
        <taxon>Ambispora</taxon>
    </lineage>
</organism>
<dbReference type="Proteomes" id="UP000789508">
    <property type="component" value="Unassembled WGS sequence"/>
</dbReference>
<dbReference type="InterPro" id="IPR039930">
    <property type="entry name" value="RALGAPB"/>
</dbReference>
<comment type="caution">
    <text evidence="2">The sequence shown here is derived from an EMBL/GenBank/DDBJ whole genome shotgun (WGS) entry which is preliminary data.</text>
</comment>
<evidence type="ECO:0000313" key="3">
    <source>
        <dbReference type="Proteomes" id="UP000789508"/>
    </source>
</evidence>
<reference evidence="2" key="1">
    <citation type="submission" date="2021-06" db="EMBL/GenBank/DDBJ databases">
        <authorList>
            <person name="Kallberg Y."/>
            <person name="Tangrot J."/>
            <person name="Rosling A."/>
        </authorList>
    </citation>
    <scope>NUCLEOTIDE SEQUENCE</scope>
    <source>
        <strain evidence="2">FL130A</strain>
    </source>
</reference>
<gene>
    <name evidence="2" type="ORF">ALEPTO_LOCUS11024</name>
</gene>
<protein>
    <submittedName>
        <fullName evidence="2">4544_t:CDS:1</fullName>
    </submittedName>
</protein>
<feature type="compositionally biased region" description="Basic residues" evidence="1">
    <location>
        <begin position="65"/>
        <end position="87"/>
    </location>
</feature>
<name>A0A9N9ERH0_9GLOM</name>
<dbReference type="GO" id="GO:0005096">
    <property type="term" value="F:GTPase activator activity"/>
    <property type="evidence" value="ECO:0007669"/>
    <property type="project" value="InterPro"/>
</dbReference>
<evidence type="ECO:0000313" key="2">
    <source>
        <dbReference type="EMBL" id="CAG8686339.1"/>
    </source>
</evidence>
<keyword evidence="3" id="KW-1185">Reference proteome</keyword>
<dbReference type="InterPro" id="IPR016024">
    <property type="entry name" value="ARM-type_fold"/>
</dbReference>
<accession>A0A9N9ERH0</accession>
<proteinExistence type="predicted"/>
<dbReference type="EMBL" id="CAJVPS010015305">
    <property type="protein sequence ID" value="CAG8686339.1"/>
    <property type="molecule type" value="Genomic_DNA"/>
</dbReference>
<feature type="non-terminal residue" evidence="2">
    <location>
        <position position="1"/>
    </location>
</feature>
<dbReference type="PANTHER" id="PTHR21344">
    <property type="entry name" value="RAL GTPASE-ACTIVATING PROTEIN SUBUNIT BETA"/>
    <property type="match status" value="1"/>
</dbReference>
<dbReference type="SUPFAM" id="SSF48371">
    <property type="entry name" value="ARM repeat"/>
    <property type="match status" value="1"/>
</dbReference>
<feature type="compositionally biased region" description="Polar residues" evidence="1">
    <location>
        <begin position="101"/>
        <end position="111"/>
    </location>
</feature>
<sequence length="674" mass="76130">MSTQSDLWQGLSTQMKESTRWSQTIFQWKKTMDRLTKILSKHLYQVDLEAVDLNRRLSELSISERHRRKPSKNRTRHLSLKDSRHKSSGSNSSREEIVSPDYSSTKSASEIKTSRRVASMHQDDSKLLGGQALLNFVSNGFNANSEMPIEENSGVKSNRTSTSSALFAQPNFSSDRISSSLANFKSPEFLSLDSLPWNCENSLMIWKNMLCALGNIPPNHSDAIKGLVHLWDTLNLIRDNQPYSNVPLPLLYEFAPWFLEACDMPLAFAPGRALAYGGICKMMSRKQDQEVPNIYYSHFYRALLKGLSDTDTSITYAIINNSTRLFAQVLPGSNILFYRFIESILNLLTKHDRSHLPESTRQNAITILCSLICILNQNPDLKVPIIPYHKLTKLKMIDLDSSSFDHKDSISCSELRLILVEILVQALATEENIHNPETHIMILQGICTLAFDEVTSTPSPAKTIVKECFSALFDQLYWSHLPVVCAAADCLIVFAQNCSITWDDDGMYLMVLQDLFGNLIGALNEHLNLQRGAQRNGRGFIIAKLFYCLLEWLMVIPSKLFTETELYQLVFEAIDLAFEITGNDSPRYHDKLLPIPPNKSRGKRHIHDATVRFKKADRKISLSASLNNEHGVHVVGADSIEDPELVKEIAECVLLHLTHHLDNFAPPHGPAMTN</sequence>
<dbReference type="OrthoDB" id="19311at2759"/>